<dbReference type="AlphaFoldDB" id="A0AAE3KS93"/>
<accession>A0AAE3KS93</accession>
<evidence type="ECO:0000313" key="2">
    <source>
        <dbReference type="EMBL" id="MCP2729242.1"/>
    </source>
</evidence>
<evidence type="ECO:0000256" key="1">
    <source>
        <dbReference type="SAM" id="MobiDB-lite"/>
    </source>
</evidence>
<dbReference type="InterPro" id="IPR008727">
    <property type="entry name" value="PAAR_motif"/>
</dbReference>
<protein>
    <submittedName>
        <fullName evidence="2">PAAR domain-containing protein</fullName>
    </submittedName>
</protein>
<evidence type="ECO:0000313" key="3">
    <source>
        <dbReference type="Proteomes" id="UP001204953"/>
    </source>
</evidence>
<sequence>MSQPAARQGDLVTTNCNHQVKGQPPGAPLPPPVVAQLPHPFTAIIDQNLSTNVKIGGKFVALKGSKGKAQAHPPLPPPGTAPLGYVNPPNNEFEIMEGSGSVNIEGKPVARIGDKVKTCSEIPPPHGVIAAGVGVPGNVFIGG</sequence>
<gene>
    <name evidence="2" type="ORF">NJ959_12325</name>
</gene>
<keyword evidence="3" id="KW-1185">Reference proteome</keyword>
<dbReference type="Pfam" id="PF05488">
    <property type="entry name" value="PAAR_motif"/>
    <property type="match status" value="1"/>
</dbReference>
<dbReference type="Gene3D" id="2.60.200.60">
    <property type="match status" value="1"/>
</dbReference>
<dbReference type="CDD" id="cd14740">
    <property type="entry name" value="PAAR_4"/>
    <property type="match status" value="1"/>
</dbReference>
<dbReference type="EMBL" id="JAMZMM010000101">
    <property type="protein sequence ID" value="MCP2729242.1"/>
    <property type="molecule type" value="Genomic_DNA"/>
</dbReference>
<feature type="region of interest" description="Disordered" evidence="1">
    <location>
        <begin position="67"/>
        <end position="88"/>
    </location>
</feature>
<dbReference type="RefSeq" id="WP_254012026.1">
    <property type="nucleotide sequence ID" value="NZ_JAMZMM010000101.1"/>
</dbReference>
<reference evidence="2" key="1">
    <citation type="submission" date="2022-06" db="EMBL/GenBank/DDBJ databases">
        <title>New cyanobacteria of genus Symplocastrum in benthos of Lake Baikal.</title>
        <authorList>
            <person name="Sorokovikova E."/>
            <person name="Tikhonova I."/>
            <person name="Krasnopeev A."/>
            <person name="Evseev P."/>
            <person name="Gladkikh A."/>
            <person name="Belykh O."/>
        </authorList>
    </citation>
    <scope>NUCLEOTIDE SEQUENCE</scope>
    <source>
        <strain evidence="2">BBK-W-15</strain>
    </source>
</reference>
<dbReference type="Proteomes" id="UP001204953">
    <property type="component" value="Unassembled WGS sequence"/>
</dbReference>
<proteinExistence type="predicted"/>
<name>A0AAE3KS93_9CYAN</name>
<comment type="caution">
    <text evidence="2">The sequence shown here is derived from an EMBL/GenBank/DDBJ whole genome shotgun (WGS) entry which is preliminary data.</text>
</comment>
<organism evidence="2 3">
    <name type="scientific">Limnofasciculus baicalensis BBK-W-15</name>
    <dbReference type="NCBI Taxonomy" id="2699891"/>
    <lineage>
        <taxon>Bacteria</taxon>
        <taxon>Bacillati</taxon>
        <taxon>Cyanobacteriota</taxon>
        <taxon>Cyanophyceae</taxon>
        <taxon>Coleofasciculales</taxon>
        <taxon>Coleofasciculaceae</taxon>
        <taxon>Limnofasciculus</taxon>
        <taxon>Limnofasciculus baicalensis</taxon>
    </lineage>
</organism>